<accession>A0A813WVA6</accession>
<evidence type="ECO:0000313" key="1">
    <source>
        <dbReference type="EMBL" id="CAF0859183.1"/>
    </source>
</evidence>
<comment type="caution">
    <text evidence="1">The sequence shown here is derived from an EMBL/GenBank/DDBJ whole genome shotgun (WGS) entry which is preliminary data.</text>
</comment>
<reference evidence="1" key="1">
    <citation type="submission" date="2021-02" db="EMBL/GenBank/DDBJ databases">
        <authorList>
            <person name="Nowell W R."/>
        </authorList>
    </citation>
    <scope>NUCLEOTIDE SEQUENCE</scope>
    <source>
        <strain evidence="1">Ploen Becks lab</strain>
    </source>
</reference>
<name>A0A813WVA6_9BILA</name>
<protein>
    <submittedName>
        <fullName evidence="1">Uncharacterized protein</fullName>
    </submittedName>
</protein>
<evidence type="ECO:0000313" key="2">
    <source>
        <dbReference type="Proteomes" id="UP000663879"/>
    </source>
</evidence>
<organism evidence="1 2">
    <name type="scientific">Brachionus calyciflorus</name>
    <dbReference type="NCBI Taxonomy" id="104777"/>
    <lineage>
        <taxon>Eukaryota</taxon>
        <taxon>Metazoa</taxon>
        <taxon>Spiralia</taxon>
        <taxon>Gnathifera</taxon>
        <taxon>Rotifera</taxon>
        <taxon>Eurotatoria</taxon>
        <taxon>Monogononta</taxon>
        <taxon>Pseudotrocha</taxon>
        <taxon>Ploima</taxon>
        <taxon>Brachionidae</taxon>
        <taxon>Brachionus</taxon>
    </lineage>
</organism>
<proteinExistence type="predicted"/>
<dbReference type="EMBL" id="CAJNOC010001373">
    <property type="protein sequence ID" value="CAF0859183.1"/>
    <property type="molecule type" value="Genomic_DNA"/>
</dbReference>
<keyword evidence="2" id="KW-1185">Reference proteome</keyword>
<sequence length="103" mass="11987">MHEDANYNYSAVKENIITKLDRANDITYLQNFFNRVQKVGESVDDYSVALKKVFNRAFRWNKSEDAQRNLLGRTGLMPEIQSLMCTIEPKKIDESIELANKIE</sequence>
<dbReference type="AlphaFoldDB" id="A0A813WVA6"/>
<dbReference type="Proteomes" id="UP000663879">
    <property type="component" value="Unassembled WGS sequence"/>
</dbReference>
<gene>
    <name evidence="1" type="ORF">OXX778_LOCUS9349</name>
</gene>